<evidence type="ECO:0000259" key="7">
    <source>
        <dbReference type="Pfam" id="PF04859"/>
    </source>
</evidence>
<dbReference type="AlphaFoldDB" id="A0A0E0JFC7"/>
<dbReference type="GO" id="GO:1904161">
    <property type="term" value="P:DNA synthesis involved in UV-damage excision repair"/>
    <property type="evidence" value="ECO:0007669"/>
    <property type="project" value="TreeGrafter"/>
</dbReference>
<feature type="region of interest" description="Disordered" evidence="6">
    <location>
        <begin position="621"/>
        <end position="659"/>
    </location>
</feature>
<dbReference type="InterPro" id="IPR006943">
    <property type="entry name" value="DUF641_pln"/>
</dbReference>
<dbReference type="GO" id="GO:0006271">
    <property type="term" value="P:DNA strand elongation involved in DNA replication"/>
    <property type="evidence" value="ECO:0007669"/>
    <property type="project" value="TreeGrafter"/>
</dbReference>
<keyword evidence="9" id="KW-1185">Reference proteome</keyword>
<reference evidence="8" key="2">
    <citation type="submission" date="2018-05" db="EMBL/GenBank/DDBJ databases">
        <title>OpunRS2 (Oryza punctata Reference Sequence Version 2).</title>
        <authorList>
            <person name="Zhang J."/>
            <person name="Kudrna D."/>
            <person name="Lee S."/>
            <person name="Talag J."/>
            <person name="Welchert J."/>
            <person name="Wing R.A."/>
        </authorList>
    </citation>
    <scope>NUCLEOTIDE SEQUENCE [LARGE SCALE GENOMIC DNA]</scope>
</reference>
<feature type="compositionally biased region" description="Polar residues" evidence="6">
    <location>
        <begin position="413"/>
        <end position="432"/>
    </location>
</feature>
<feature type="region of interest" description="Disordered" evidence="6">
    <location>
        <begin position="562"/>
        <end position="592"/>
    </location>
</feature>
<dbReference type="HOGENOM" id="CLU_369802_0_0_1"/>
<evidence type="ECO:0000256" key="6">
    <source>
        <dbReference type="SAM" id="MobiDB-lite"/>
    </source>
</evidence>
<feature type="coiled-coil region" evidence="5">
    <location>
        <begin position="190"/>
        <end position="224"/>
    </location>
</feature>
<feature type="region of interest" description="Disordered" evidence="6">
    <location>
        <begin position="515"/>
        <end position="534"/>
    </location>
</feature>
<dbReference type="EnsemblPlants" id="OPUNC01G06440.1">
    <property type="protein sequence ID" value="OPUNC01G06440.1"/>
    <property type="gene ID" value="OPUNC01G06440"/>
</dbReference>
<accession>A0A0E0JFC7</accession>
<feature type="compositionally biased region" description="Polar residues" evidence="6">
    <location>
        <begin position="684"/>
        <end position="700"/>
    </location>
</feature>
<proteinExistence type="predicted"/>
<feature type="region of interest" description="Disordered" evidence="6">
    <location>
        <begin position="401"/>
        <end position="432"/>
    </location>
</feature>
<dbReference type="GO" id="GO:0006297">
    <property type="term" value="P:nucleotide-excision repair, DNA gap filling"/>
    <property type="evidence" value="ECO:0007669"/>
    <property type="project" value="TreeGrafter"/>
</dbReference>
<dbReference type="FunFam" id="3.90.1030.20:FF:000002">
    <property type="entry name" value="DNA polymerase delta subunit"/>
    <property type="match status" value="1"/>
</dbReference>
<dbReference type="Gramene" id="OPUNC01G06440.1">
    <property type="protein sequence ID" value="OPUNC01G06440.1"/>
    <property type="gene ID" value="OPUNC01G06440"/>
</dbReference>
<evidence type="ECO:0000256" key="5">
    <source>
        <dbReference type="SAM" id="Coils"/>
    </source>
</evidence>
<dbReference type="OMA" id="MWGRASK"/>
<dbReference type="GO" id="GO:0043625">
    <property type="term" value="C:delta DNA polymerase complex"/>
    <property type="evidence" value="ECO:0007669"/>
    <property type="project" value="InterPro"/>
</dbReference>
<evidence type="ECO:0000313" key="9">
    <source>
        <dbReference type="Proteomes" id="UP000026962"/>
    </source>
</evidence>
<dbReference type="PANTHER" id="PTHR17598">
    <property type="entry name" value="DNA POLYMERASE DELTA SUBUNIT 3"/>
    <property type="match status" value="1"/>
</dbReference>
<evidence type="ECO:0000256" key="4">
    <source>
        <dbReference type="ARBA" id="ARBA00023242"/>
    </source>
</evidence>
<comment type="subcellular location">
    <subcellularLocation>
        <location evidence="1">Nucleus</location>
    </subcellularLocation>
</comment>
<dbReference type="Gene3D" id="3.90.1030.20">
    <property type="entry name" value="DNA polymerase delta, p66 (Cdc27) subunit, wHTH domain"/>
    <property type="match status" value="1"/>
</dbReference>
<evidence type="ECO:0000313" key="8">
    <source>
        <dbReference type="EnsemblPlants" id="OPUNC01G06440.1"/>
    </source>
</evidence>
<keyword evidence="5" id="KW-0175">Coiled coil</keyword>
<feature type="compositionally biased region" description="Polar residues" evidence="6">
    <location>
        <begin position="568"/>
        <end position="584"/>
    </location>
</feature>
<dbReference type="InterPro" id="IPR019038">
    <property type="entry name" value="POLD3"/>
</dbReference>
<feature type="region of interest" description="Disordered" evidence="6">
    <location>
        <begin position="674"/>
        <end position="727"/>
    </location>
</feature>
<protein>
    <recommendedName>
        <fullName evidence="2">DNA polymerase delta subunit 3</fullName>
    </recommendedName>
</protein>
<dbReference type="PANTHER" id="PTHR17598:SF13">
    <property type="entry name" value="DNA POLYMERASE DELTA SUBUNIT 3"/>
    <property type="match status" value="1"/>
</dbReference>
<dbReference type="STRING" id="4537.A0A0E0JFC7"/>
<dbReference type="GO" id="GO:0003887">
    <property type="term" value="F:DNA-directed DNA polymerase activity"/>
    <property type="evidence" value="ECO:0007669"/>
    <property type="project" value="TreeGrafter"/>
</dbReference>
<reference evidence="8" key="1">
    <citation type="submission" date="2015-04" db="UniProtKB">
        <authorList>
            <consortium name="EnsemblPlants"/>
        </authorList>
    </citation>
    <scope>IDENTIFICATION</scope>
</reference>
<keyword evidence="4" id="KW-0539">Nucleus</keyword>
<feature type="domain" description="DUF641" evidence="7">
    <location>
        <begin position="112"/>
        <end position="238"/>
    </location>
</feature>
<dbReference type="eggNOG" id="ENOG502QPSW">
    <property type="taxonomic scope" value="Eukaryota"/>
</dbReference>
<name>A0A0E0JFC7_ORYPU</name>
<evidence type="ECO:0000256" key="3">
    <source>
        <dbReference type="ARBA" id="ARBA00022705"/>
    </source>
</evidence>
<dbReference type="Pfam" id="PF09507">
    <property type="entry name" value="CDC27"/>
    <property type="match status" value="1"/>
</dbReference>
<dbReference type="Proteomes" id="UP000026962">
    <property type="component" value="Chromosome 1"/>
</dbReference>
<dbReference type="InterPro" id="IPR041913">
    <property type="entry name" value="POLD3_sf"/>
</dbReference>
<organism evidence="8">
    <name type="scientific">Oryza punctata</name>
    <name type="common">Red rice</name>
    <dbReference type="NCBI Taxonomy" id="4537"/>
    <lineage>
        <taxon>Eukaryota</taxon>
        <taxon>Viridiplantae</taxon>
        <taxon>Streptophyta</taxon>
        <taxon>Embryophyta</taxon>
        <taxon>Tracheophyta</taxon>
        <taxon>Spermatophyta</taxon>
        <taxon>Magnoliopsida</taxon>
        <taxon>Liliopsida</taxon>
        <taxon>Poales</taxon>
        <taxon>Poaceae</taxon>
        <taxon>BOP clade</taxon>
        <taxon>Oryzoideae</taxon>
        <taxon>Oryzeae</taxon>
        <taxon>Oryzinae</taxon>
        <taxon>Oryza</taxon>
    </lineage>
</organism>
<keyword evidence="3" id="KW-0235">DNA replication</keyword>
<dbReference type="Pfam" id="PF04859">
    <property type="entry name" value="DUF641"/>
    <property type="match status" value="1"/>
</dbReference>
<evidence type="ECO:0000256" key="2">
    <source>
        <dbReference type="ARBA" id="ARBA00017589"/>
    </source>
</evidence>
<evidence type="ECO:0000256" key="1">
    <source>
        <dbReference type="ARBA" id="ARBA00004123"/>
    </source>
</evidence>
<sequence>MAAAAHPLPHQQKAANLARTFTKLLRRKRADAVAAAAGEPGVPDAAACVAGDEYECSVEAAGVPSLSKLKLSGNLGAAYSLDAFFRNATEKKAVAAGVAVAQTSPQVAPDVAKDSLLANLFAGVSAVKAAYAQLQLAQFPYDAEAIQAADAALVAELTKLSDTKRRYLRDPAAAAKNAAAAGHTALFAHAEEQRHLLKTYQITARKLEGELRVKEAEADRARNSLTAELRAERAMEARLHPGRTLAQCFNNRYISYKWLSRNFSVSSNDSKRLLQEFVNKHGDDLKVIYSVSGWLKNNPTSYCVKLTSGDKLEEARKEFKDSCSVQVYSIQACIPKDTAVLWNPEFVQAEELFNQPFDEDNCLRDNRFCGVLNSFVKRTANGKLVSSLPPKPINSVAAAAPLKPSSAPKEQSAKGQQQVLPGSSSPKKVTSNKAEKDIFSALDKAANAPVVKEPSIALQGNKNKAQNGKALPSNGGSLATMWGRASAKPKTPATTNPTVLPSVAVTADAQICAKEEADADSSDDEQAVHYKRGSGANNRKRRAVFDLSDDDEDDNVVAIASPEPPEQCITNPVNEVAQESNPKQENLENKQEVEKDVNGCIGMTDSPDCKTKSCNTANHSGITLKEKNNSPPPNDNKQDHAAETASSSPKRRKVLKTRIDERGREVTEVVWEGEASAGDKAEKNVSNTGAANRATLSSKPQPVAKTEKNNASSKTAGNKKPAKAGTKQGNIMSFFKKMLLDEYGNDMACEVCR</sequence>